<dbReference type="AlphaFoldDB" id="B0WSW6"/>
<keyword evidence="3" id="KW-1185">Reference proteome</keyword>
<name>B0WSW6_CULQU</name>
<evidence type="ECO:0000313" key="3">
    <source>
        <dbReference type="Proteomes" id="UP000002320"/>
    </source>
</evidence>
<dbReference type="EnsemblMetazoa" id="CPIJ009936-RA">
    <property type="protein sequence ID" value="CPIJ009936-PA"/>
    <property type="gene ID" value="CPIJ009936"/>
</dbReference>
<dbReference type="InParanoid" id="B0WSW6"/>
<reference evidence="1" key="1">
    <citation type="submission" date="2007-03" db="EMBL/GenBank/DDBJ databases">
        <title>Annotation of Culex pipiens quinquefasciatus.</title>
        <authorList>
            <consortium name="The Broad Institute Genome Sequencing Platform"/>
            <person name="Atkinson P.W."/>
            <person name="Hemingway J."/>
            <person name="Christensen B.M."/>
            <person name="Higgs S."/>
            <person name="Kodira C."/>
            <person name="Hannick L."/>
            <person name="Megy K."/>
            <person name="O'Leary S."/>
            <person name="Pearson M."/>
            <person name="Haas B.J."/>
            <person name="Mauceli E."/>
            <person name="Wortman J.R."/>
            <person name="Lee N.H."/>
            <person name="Guigo R."/>
            <person name="Stanke M."/>
            <person name="Alvarado L."/>
            <person name="Amedeo P."/>
            <person name="Antoine C.H."/>
            <person name="Arensburger P."/>
            <person name="Bidwell S.L."/>
            <person name="Crawford M."/>
            <person name="Camaro F."/>
            <person name="Devon K."/>
            <person name="Engels R."/>
            <person name="Hammond M."/>
            <person name="Howarth C."/>
            <person name="Koehrsen M."/>
            <person name="Lawson D."/>
            <person name="Montgomery P."/>
            <person name="Nene V."/>
            <person name="Nusbaum C."/>
            <person name="Puiu D."/>
            <person name="Romero-Severson J."/>
            <person name="Severson D.W."/>
            <person name="Shumway M."/>
            <person name="Sisk P."/>
            <person name="Stolte C."/>
            <person name="Zeng Q."/>
            <person name="Eisenstadt E."/>
            <person name="Fraser-Liggett C."/>
            <person name="Strausberg R."/>
            <person name="Galagan J."/>
            <person name="Birren B."/>
            <person name="Collins F.H."/>
        </authorList>
    </citation>
    <scope>NUCLEOTIDE SEQUENCE [LARGE SCALE GENOMIC DNA]</scope>
    <source>
        <strain evidence="1">JHB</strain>
    </source>
</reference>
<dbReference type="VEuPathDB" id="VectorBase:CPIJ009936"/>
<dbReference type="EMBL" id="DS232077">
    <property type="protein sequence ID" value="EDS34094.1"/>
    <property type="molecule type" value="Genomic_DNA"/>
</dbReference>
<dbReference type="HOGENOM" id="CLU_1688467_0_0_1"/>
<protein>
    <submittedName>
        <fullName evidence="1 2">Uncharacterized protein</fullName>
    </submittedName>
</protein>
<evidence type="ECO:0000313" key="2">
    <source>
        <dbReference type="EnsemblMetazoa" id="CPIJ009936-PA"/>
    </source>
</evidence>
<organism>
    <name type="scientific">Culex quinquefasciatus</name>
    <name type="common">Southern house mosquito</name>
    <name type="synonym">Culex pungens</name>
    <dbReference type="NCBI Taxonomy" id="7176"/>
    <lineage>
        <taxon>Eukaryota</taxon>
        <taxon>Metazoa</taxon>
        <taxon>Ecdysozoa</taxon>
        <taxon>Arthropoda</taxon>
        <taxon>Hexapoda</taxon>
        <taxon>Insecta</taxon>
        <taxon>Pterygota</taxon>
        <taxon>Neoptera</taxon>
        <taxon>Endopterygota</taxon>
        <taxon>Diptera</taxon>
        <taxon>Nematocera</taxon>
        <taxon>Culicoidea</taxon>
        <taxon>Culicidae</taxon>
        <taxon>Culicinae</taxon>
        <taxon>Culicini</taxon>
        <taxon>Culex</taxon>
        <taxon>Culex</taxon>
    </lineage>
</organism>
<reference evidence="2" key="2">
    <citation type="submission" date="2021-02" db="UniProtKB">
        <authorList>
            <consortium name="EnsemblMetazoa"/>
        </authorList>
    </citation>
    <scope>IDENTIFICATION</scope>
    <source>
        <strain evidence="2">JHB</strain>
    </source>
</reference>
<sequence length="156" mass="17147">MSWLLNVEQINELTDPQHQAIVVGAAGEWGVIFANVANRVRWKIPLYFYRVLFTFSQTQNNKLKRTPILQGSPAQITIEFRLPKTGCSLAFAYPPAKAPTSSLNLSHVSAILLLRLSAVVQPATKDFRSPRSLGRSLLTISCCANSLESIAYGNGS</sequence>
<dbReference type="KEGG" id="cqu:CpipJ_CPIJ009936"/>
<dbReference type="Proteomes" id="UP000002320">
    <property type="component" value="Unassembled WGS sequence"/>
</dbReference>
<gene>
    <name evidence="2" type="primary">6042716</name>
    <name evidence="1" type="ORF">CpipJ_CPIJ009936</name>
</gene>
<proteinExistence type="predicted"/>
<evidence type="ECO:0000313" key="1">
    <source>
        <dbReference type="EMBL" id="EDS34094.1"/>
    </source>
</evidence>
<accession>B0WSW6</accession>